<proteinExistence type="predicted"/>
<feature type="compositionally biased region" description="Low complexity" evidence="1">
    <location>
        <begin position="126"/>
        <end position="141"/>
    </location>
</feature>
<accession>A0A1J1HDX0</accession>
<organism evidence="2 3">
    <name type="scientific">Plasmodium relictum</name>
    <dbReference type="NCBI Taxonomy" id="85471"/>
    <lineage>
        <taxon>Eukaryota</taxon>
        <taxon>Sar</taxon>
        <taxon>Alveolata</taxon>
        <taxon>Apicomplexa</taxon>
        <taxon>Aconoidasida</taxon>
        <taxon>Haemosporida</taxon>
        <taxon>Plasmodiidae</taxon>
        <taxon>Plasmodium</taxon>
        <taxon>Plasmodium (Haemamoeba)</taxon>
    </lineage>
</organism>
<protein>
    <submittedName>
        <fullName evidence="2">Uncharacterized protein</fullName>
    </submittedName>
</protein>
<evidence type="ECO:0000313" key="3">
    <source>
        <dbReference type="Proteomes" id="UP000220158"/>
    </source>
</evidence>
<evidence type="ECO:0000313" key="2">
    <source>
        <dbReference type="EMBL" id="CRH03128.1"/>
    </source>
</evidence>
<dbReference type="OrthoDB" id="361147at2759"/>
<dbReference type="VEuPathDB" id="PlasmoDB:PRELSG_0215400"/>
<gene>
    <name evidence="2" type="ORF">PRELSG_0215400</name>
</gene>
<feature type="region of interest" description="Disordered" evidence="1">
    <location>
        <begin position="100"/>
        <end position="161"/>
    </location>
</feature>
<dbReference type="AlphaFoldDB" id="A0A1J1HDX0"/>
<feature type="region of interest" description="Disordered" evidence="1">
    <location>
        <begin position="308"/>
        <end position="330"/>
    </location>
</feature>
<dbReference type="GeneID" id="39734573"/>
<feature type="compositionally biased region" description="Basic and acidic residues" evidence="1">
    <location>
        <begin position="145"/>
        <end position="161"/>
    </location>
</feature>
<sequence length="504" mass="60735">IIKHNYIYSNNILNLYEYDINTNSYINKFDETYKEVSLNDFLDINKKKKLNIFYDNKRFEPFYKYAQNYSKDNNLKKIMNITYSKEKYINSVSVLNKNNKEGNDINKNMYNKNDTSDDLKNHFEESLSSENSNQNHSNNYVENEENNKKDNNNSNDLLDKIKNNPELKNEILRKICEKMHSEFCEMKVLDEQGKIDLNKIDDIKNDKDNVLYKKVYAMRDFFYNIYYNNYKPNLDLYELETFVDAEYRTFSFKKDLNTLFINWVLNENKELPKVHFAKKDVEIAKERFLSKRKRKILEFNKMFLKRHGQGEKNNKRKEEYNENENENGNKTNKKSINCLIKWNFECEDKFQEINDDDKITKEDNKKEDTDINDDKITKEDNKKEDTDINDFNYNKKDFNNDEKDSYSFCDENLDDFDDAESSFDNLSFAKLVIYDDNYDKEEFVETLMQYISTCDYKRAHSIYNLLKIKGKVDSLYFKNFERAENLAFLLRQSKQKILVDVELL</sequence>
<dbReference type="RefSeq" id="XP_028535614.1">
    <property type="nucleotide sequence ID" value="XM_028679945.1"/>
</dbReference>
<feature type="compositionally biased region" description="Basic and acidic residues" evidence="1">
    <location>
        <begin position="308"/>
        <end position="320"/>
    </location>
</feature>
<keyword evidence="3" id="KW-1185">Reference proteome</keyword>
<dbReference type="Proteomes" id="UP000220158">
    <property type="component" value="Chromosome 2"/>
</dbReference>
<dbReference type="EMBL" id="LN835297">
    <property type="protein sequence ID" value="CRH03128.1"/>
    <property type="molecule type" value="Genomic_DNA"/>
</dbReference>
<feature type="compositionally biased region" description="Basic and acidic residues" evidence="1">
    <location>
        <begin position="114"/>
        <end position="125"/>
    </location>
</feature>
<reference evidence="2 3" key="1">
    <citation type="submission" date="2015-04" db="EMBL/GenBank/DDBJ databases">
        <authorList>
            <consortium name="Pathogen Informatics"/>
        </authorList>
    </citation>
    <scope>NUCLEOTIDE SEQUENCE [LARGE SCALE GENOMIC DNA]</scope>
    <source>
        <strain evidence="2 3">SGS1</strain>
    </source>
</reference>
<name>A0A1J1HDX0_PLARL</name>
<feature type="non-terminal residue" evidence="2">
    <location>
        <position position="1"/>
    </location>
</feature>
<evidence type="ECO:0000256" key="1">
    <source>
        <dbReference type="SAM" id="MobiDB-lite"/>
    </source>
</evidence>
<dbReference type="KEGG" id="prel:PRELSG_0215400"/>